<dbReference type="InterPro" id="IPR007110">
    <property type="entry name" value="Ig-like_dom"/>
</dbReference>
<dbReference type="EMBL" id="OY660884">
    <property type="protein sequence ID" value="CAJ1083037.1"/>
    <property type="molecule type" value="Genomic_DNA"/>
</dbReference>
<dbReference type="CDD" id="cd07698">
    <property type="entry name" value="IgC1_MHC_I_alpha3"/>
    <property type="match status" value="1"/>
</dbReference>
<evidence type="ECO:0000313" key="6">
    <source>
        <dbReference type="EMBL" id="CAJ1083037.1"/>
    </source>
</evidence>
<keyword evidence="1" id="KW-0325">Glycoprotein</keyword>
<keyword evidence="3" id="KW-0812">Transmembrane</keyword>
<dbReference type="InterPro" id="IPR011161">
    <property type="entry name" value="MHC_I-like_Ag-recog"/>
</dbReference>
<dbReference type="InterPro" id="IPR050208">
    <property type="entry name" value="MHC_class-I_related"/>
</dbReference>
<comment type="similarity">
    <text evidence="2">Belongs to the MHC class I family.</text>
</comment>
<dbReference type="PANTHER" id="PTHR16675:SF237">
    <property type="entry name" value="MHC CLASS I ANTIGEN TRANSCRIPT VARIANT 1-RELATED"/>
    <property type="match status" value="1"/>
</dbReference>
<dbReference type="PRINTS" id="PR01638">
    <property type="entry name" value="MHCCLASSI"/>
</dbReference>
<organism evidence="6 7">
    <name type="scientific">Xyrichtys novacula</name>
    <name type="common">Pearly razorfish</name>
    <name type="synonym">Hemipteronotus novacula</name>
    <dbReference type="NCBI Taxonomy" id="13765"/>
    <lineage>
        <taxon>Eukaryota</taxon>
        <taxon>Metazoa</taxon>
        <taxon>Chordata</taxon>
        <taxon>Craniata</taxon>
        <taxon>Vertebrata</taxon>
        <taxon>Euteleostomi</taxon>
        <taxon>Actinopterygii</taxon>
        <taxon>Neopterygii</taxon>
        <taxon>Teleostei</taxon>
        <taxon>Neoteleostei</taxon>
        <taxon>Acanthomorphata</taxon>
        <taxon>Eupercaria</taxon>
        <taxon>Labriformes</taxon>
        <taxon>Labridae</taxon>
        <taxon>Xyrichtys</taxon>
    </lineage>
</organism>
<keyword evidence="3" id="KW-1133">Transmembrane helix</keyword>
<gene>
    <name evidence="6" type="ORF">XNOV1_A043517</name>
</gene>
<dbReference type="AlphaFoldDB" id="A0AAV1HAI3"/>
<proteinExistence type="inferred from homology"/>
<dbReference type="InterPro" id="IPR003597">
    <property type="entry name" value="Ig_C1-set"/>
</dbReference>
<keyword evidence="4" id="KW-0732">Signal</keyword>
<evidence type="ECO:0000256" key="1">
    <source>
        <dbReference type="ARBA" id="ARBA00023180"/>
    </source>
</evidence>
<name>A0AAV1HAI3_XYRNO</name>
<dbReference type="FunFam" id="2.60.40.10:FF:000943">
    <property type="entry name" value="Classical MHC class I molecule, alpha-chain"/>
    <property type="match status" value="1"/>
</dbReference>
<dbReference type="InterPro" id="IPR011162">
    <property type="entry name" value="MHC_I/II-like_Ag-recog"/>
</dbReference>
<dbReference type="GO" id="GO:0006955">
    <property type="term" value="P:immune response"/>
    <property type="evidence" value="ECO:0007669"/>
    <property type="project" value="TreeGrafter"/>
</dbReference>
<reference evidence="6" key="1">
    <citation type="submission" date="2023-08" db="EMBL/GenBank/DDBJ databases">
        <authorList>
            <person name="Alioto T."/>
            <person name="Alioto T."/>
            <person name="Gomez Garrido J."/>
        </authorList>
    </citation>
    <scope>NUCLEOTIDE SEQUENCE</scope>
</reference>
<dbReference type="SUPFAM" id="SSF48726">
    <property type="entry name" value="Immunoglobulin"/>
    <property type="match status" value="1"/>
</dbReference>
<evidence type="ECO:0000256" key="4">
    <source>
        <dbReference type="SAM" id="SignalP"/>
    </source>
</evidence>
<feature type="transmembrane region" description="Helical" evidence="3">
    <location>
        <begin position="305"/>
        <end position="326"/>
    </location>
</feature>
<dbReference type="Gene3D" id="2.60.40.10">
    <property type="entry name" value="Immunoglobulins"/>
    <property type="match status" value="1"/>
</dbReference>
<dbReference type="InterPro" id="IPR013783">
    <property type="entry name" value="Ig-like_fold"/>
</dbReference>
<protein>
    <recommendedName>
        <fullName evidence="5">Ig-like domain-containing protein</fullName>
    </recommendedName>
</protein>
<keyword evidence="3" id="KW-0472">Membrane</keyword>
<dbReference type="GO" id="GO:0005615">
    <property type="term" value="C:extracellular space"/>
    <property type="evidence" value="ECO:0007669"/>
    <property type="project" value="TreeGrafter"/>
</dbReference>
<sequence length="354" mass="40375">MKTLIILTLLGFILPDTTARSHSYKYFYTASSGVPDFPEFVAVGMVDDLQMIYFDSNTRRAVPKQDWMSRVTEDDPKYLKRSSYTFQGTQETFKANIEILKPRFNQTGGVHTVQMMVGCEWDDETKEVKGWNNYGYDGEDFVALDMETMTWNAPTPQAVITKQKWDNDKANSGFWKNYLTQTCPDWLKKYVEYGRSSLMRTDLPSVSLLQKSPSSPVTCHASGFYPDRAMMFWRKDGEELHEDVDLGETLPNNDGSFQMSADLKVPSDDWGKYECVFQLAGQKDIITKLDKTKIRTNRVKPLYKIPIVLAVLILLSTIVCAGVYLYKRLNAKLPPSPVNNSGVEREKLLPNPNA</sequence>
<dbReference type="InterPro" id="IPR036179">
    <property type="entry name" value="Ig-like_dom_sf"/>
</dbReference>
<dbReference type="FunFam" id="3.30.500.10:FF:000001">
    <property type="entry name" value="H-2 class I histocompatibility antigen, alpha chain"/>
    <property type="match status" value="1"/>
</dbReference>
<dbReference type="InterPro" id="IPR001039">
    <property type="entry name" value="MHC_I_a_a1/a2"/>
</dbReference>
<dbReference type="Pfam" id="PF07654">
    <property type="entry name" value="C1-set"/>
    <property type="match status" value="1"/>
</dbReference>
<evidence type="ECO:0000313" key="7">
    <source>
        <dbReference type="Proteomes" id="UP001178508"/>
    </source>
</evidence>
<dbReference type="GO" id="GO:0009897">
    <property type="term" value="C:external side of plasma membrane"/>
    <property type="evidence" value="ECO:0007669"/>
    <property type="project" value="TreeGrafter"/>
</dbReference>
<dbReference type="Proteomes" id="UP001178508">
    <property type="component" value="Chromosome 21"/>
</dbReference>
<keyword evidence="7" id="KW-1185">Reference proteome</keyword>
<feature type="chain" id="PRO_5043841535" description="Ig-like domain-containing protein" evidence="4">
    <location>
        <begin position="20"/>
        <end position="354"/>
    </location>
</feature>
<dbReference type="PROSITE" id="PS50835">
    <property type="entry name" value="IG_LIKE"/>
    <property type="match status" value="1"/>
</dbReference>
<accession>A0AAV1HAI3</accession>
<dbReference type="SUPFAM" id="SSF54452">
    <property type="entry name" value="MHC antigen-recognition domain"/>
    <property type="match status" value="1"/>
</dbReference>
<dbReference type="Pfam" id="PF00129">
    <property type="entry name" value="MHC_I"/>
    <property type="match status" value="1"/>
</dbReference>
<feature type="signal peptide" evidence="4">
    <location>
        <begin position="1"/>
        <end position="19"/>
    </location>
</feature>
<feature type="domain" description="Ig-like" evidence="5">
    <location>
        <begin position="204"/>
        <end position="286"/>
    </location>
</feature>
<dbReference type="SMART" id="SM00407">
    <property type="entry name" value="IGc1"/>
    <property type="match status" value="1"/>
</dbReference>
<evidence type="ECO:0000259" key="5">
    <source>
        <dbReference type="PROSITE" id="PS50835"/>
    </source>
</evidence>
<dbReference type="Gene3D" id="3.30.500.10">
    <property type="entry name" value="MHC class I-like antigen recognition-like"/>
    <property type="match status" value="1"/>
</dbReference>
<evidence type="ECO:0000256" key="2">
    <source>
        <dbReference type="RuleBase" id="RU004439"/>
    </source>
</evidence>
<dbReference type="PANTHER" id="PTHR16675">
    <property type="entry name" value="MHC CLASS I-RELATED"/>
    <property type="match status" value="1"/>
</dbReference>
<evidence type="ECO:0000256" key="3">
    <source>
        <dbReference type="SAM" id="Phobius"/>
    </source>
</evidence>
<dbReference type="InterPro" id="IPR037055">
    <property type="entry name" value="MHC_I-like_Ag-recog_sf"/>
</dbReference>